<reference evidence="8" key="2">
    <citation type="journal article" date="2014" name="Mol. Biochem. Parasitol.">
        <title>Capturing the variant surface glycoprotein repertoire (the VSGnome) of Trypanosoma brucei Lister 427.</title>
        <authorList>
            <person name="Cross G.A."/>
            <person name="Kim H.S."/>
            <person name="Wickstead B."/>
        </authorList>
    </citation>
    <scope>NUCLEOTIDE SEQUENCE</scope>
    <source>
        <strain evidence="8">Lister 427</strain>
    </source>
</reference>
<protein>
    <submittedName>
        <fullName evidence="8">Variant surface glycoprotein 1680</fullName>
    </submittedName>
</protein>
<dbReference type="AlphaFoldDB" id="M4SWZ0"/>
<dbReference type="EMBL" id="KC613163">
    <property type="protein sequence ID" value="AGH60594.1"/>
    <property type="molecule type" value="Genomic_DNA"/>
</dbReference>
<dbReference type="Pfam" id="PF00913">
    <property type="entry name" value="Trypan_glycop"/>
    <property type="match status" value="1"/>
</dbReference>
<dbReference type="GO" id="GO:0005886">
    <property type="term" value="C:plasma membrane"/>
    <property type="evidence" value="ECO:0007669"/>
    <property type="project" value="UniProtKB-SubCell"/>
</dbReference>
<evidence type="ECO:0000256" key="4">
    <source>
        <dbReference type="ARBA" id="ARBA00023136"/>
    </source>
</evidence>
<evidence type="ECO:0000313" key="8">
    <source>
        <dbReference type="EMBL" id="AGH60594.1"/>
    </source>
</evidence>
<dbReference type="Gene3D" id="3.90.150.10">
    <property type="entry name" value="Variant Surface Glycoprotein, subunit A domain 1"/>
    <property type="match status" value="1"/>
</dbReference>
<keyword evidence="4" id="KW-0472">Membrane</keyword>
<dbReference type="SUPFAM" id="SSF58087">
    <property type="entry name" value="Variant surface glycoprotein (N-terminal domain)"/>
    <property type="match status" value="1"/>
</dbReference>
<keyword evidence="6" id="KW-0449">Lipoprotein</keyword>
<dbReference type="InterPro" id="IPR001812">
    <property type="entry name" value="Trypano_VSG_A_N_dom"/>
</dbReference>
<reference evidence="8" key="1">
    <citation type="submission" date="2013-02" db="EMBL/GenBank/DDBJ databases">
        <authorList>
            <person name="Cross G.A.M."/>
            <person name="Kim H.-S."/>
            <person name="Wickstead B."/>
        </authorList>
    </citation>
    <scope>NUCLEOTIDE SEQUENCE</scope>
    <source>
        <strain evidence="8">Lister 427</strain>
    </source>
</reference>
<evidence type="ECO:0000256" key="2">
    <source>
        <dbReference type="ARBA" id="ARBA00022475"/>
    </source>
</evidence>
<keyword evidence="5" id="KW-0325">Glycoprotein</keyword>
<comment type="subcellular location">
    <subcellularLocation>
        <location evidence="1">Cell membrane</location>
        <topology evidence="1">Lipid-anchor</topology>
        <topology evidence="1">GPI-anchor</topology>
    </subcellularLocation>
</comment>
<name>M4SWZ0_9TRYP</name>
<evidence type="ECO:0000256" key="6">
    <source>
        <dbReference type="ARBA" id="ARBA00023288"/>
    </source>
</evidence>
<dbReference type="VEuPathDB" id="TriTrypDB:Tb427_000032400"/>
<evidence type="ECO:0000256" key="1">
    <source>
        <dbReference type="ARBA" id="ARBA00004609"/>
    </source>
</evidence>
<feature type="domain" description="Trypanosome variant surface glycoprotein A-type N-terminal" evidence="7">
    <location>
        <begin position="22"/>
        <end position="322"/>
    </location>
</feature>
<evidence type="ECO:0000256" key="3">
    <source>
        <dbReference type="ARBA" id="ARBA00022622"/>
    </source>
</evidence>
<organism evidence="8">
    <name type="scientific">Trypanosoma brucei</name>
    <dbReference type="NCBI Taxonomy" id="5691"/>
    <lineage>
        <taxon>Eukaryota</taxon>
        <taxon>Discoba</taxon>
        <taxon>Euglenozoa</taxon>
        <taxon>Kinetoplastea</taxon>
        <taxon>Metakinetoplastina</taxon>
        <taxon>Trypanosomatida</taxon>
        <taxon>Trypanosomatidae</taxon>
        <taxon>Trypanosoma</taxon>
    </lineage>
</organism>
<evidence type="ECO:0000256" key="5">
    <source>
        <dbReference type="ARBA" id="ARBA00023180"/>
    </source>
</evidence>
<sequence>MPDRQTTKAASTGITFILTTVIVATAANEGIKHTLWGRHCKLARNVRSTSKAAVAEVTAHANSIRNLRILSLRLKIYALLEGQAHQETAKILAAATAEAAGTLQEETLPKATAAIKGASYGHAASALITGFYEMLESMNNANTAYCLTGATDGTDAAGSIHSEGCAHTSEKDFTAGAVHDSSALTNTGFAGATAIETLTGKSTQQKCGFFAGTGDQQTAAGFPTTTPRINQVKIINGLFKLNAASDPTTPDMTNVGTALGGEINKFWKDLPAATKTYFAQQAVQPTEVSKQTLIALGSKTSVEKHIRSFLAAANGTSPQSAKGNIDAE</sequence>
<dbReference type="GO" id="GO:0098552">
    <property type="term" value="C:side of membrane"/>
    <property type="evidence" value="ECO:0007669"/>
    <property type="project" value="UniProtKB-KW"/>
</dbReference>
<proteinExistence type="predicted"/>
<accession>M4SWZ0</accession>
<keyword evidence="2" id="KW-1003">Cell membrane</keyword>
<dbReference type="VEuPathDB" id="TriTrypDB:Tb11.v5.0389"/>
<dbReference type="GO" id="GO:0042783">
    <property type="term" value="P:symbiont-mediated evasion of host immune response"/>
    <property type="evidence" value="ECO:0007669"/>
    <property type="project" value="InterPro"/>
</dbReference>
<dbReference type="Gene3D" id="1.10.470.10">
    <property type="entry name" value="Variant Surface Glycoprotein, subunit A, domain 2"/>
    <property type="match status" value="1"/>
</dbReference>
<evidence type="ECO:0000259" key="7">
    <source>
        <dbReference type="Pfam" id="PF00913"/>
    </source>
</evidence>
<keyword evidence="3" id="KW-0336">GPI-anchor</keyword>